<gene>
    <name evidence="1" type="ORF">ACFPZ3_02035</name>
</gene>
<dbReference type="EMBL" id="JBHSPA010000005">
    <property type="protein sequence ID" value="MFC5822624.1"/>
    <property type="molecule type" value="Genomic_DNA"/>
</dbReference>
<keyword evidence="2" id="KW-1185">Reference proteome</keyword>
<evidence type="ECO:0000313" key="1">
    <source>
        <dbReference type="EMBL" id="MFC5822624.1"/>
    </source>
</evidence>
<comment type="caution">
    <text evidence="1">The sequence shown here is derived from an EMBL/GenBank/DDBJ whole genome shotgun (WGS) entry which is preliminary data.</text>
</comment>
<dbReference type="RefSeq" id="WP_379512176.1">
    <property type="nucleotide sequence ID" value="NZ_JBHSPA010000005.1"/>
</dbReference>
<accession>A0ABW1CAC1</accession>
<sequence length="46" mass="5077">MPGAEAYDVIGHLPHVTAGEPDDDALFHSPKDVQEVFGEWRERSGL</sequence>
<proteinExistence type="predicted"/>
<evidence type="ECO:0000313" key="2">
    <source>
        <dbReference type="Proteomes" id="UP001596058"/>
    </source>
</evidence>
<protein>
    <submittedName>
        <fullName evidence="1">Uncharacterized protein</fullName>
    </submittedName>
</protein>
<organism evidence="1 2">
    <name type="scientific">Nonomuraea insulae</name>
    <dbReference type="NCBI Taxonomy" id="1616787"/>
    <lineage>
        <taxon>Bacteria</taxon>
        <taxon>Bacillati</taxon>
        <taxon>Actinomycetota</taxon>
        <taxon>Actinomycetes</taxon>
        <taxon>Streptosporangiales</taxon>
        <taxon>Streptosporangiaceae</taxon>
        <taxon>Nonomuraea</taxon>
    </lineage>
</organism>
<name>A0ABW1CAC1_9ACTN</name>
<reference evidence="2" key="1">
    <citation type="journal article" date="2019" name="Int. J. Syst. Evol. Microbiol.">
        <title>The Global Catalogue of Microorganisms (GCM) 10K type strain sequencing project: providing services to taxonomists for standard genome sequencing and annotation.</title>
        <authorList>
            <consortium name="The Broad Institute Genomics Platform"/>
            <consortium name="The Broad Institute Genome Sequencing Center for Infectious Disease"/>
            <person name="Wu L."/>
            <person name="Ma J."/>
        </authorList>
    </citation>
    <scope>NUCLEOTIDE SEQUENCE [LARGE SCALE GENOMIC DNA]</scope>
    <source>
        <strain evidence="2">CCUG 53903</strain>
    </source>
</reference>
<dbReference type="Proteomes" id="UP001596058">
    <property type="component" value="Unassembled WGS sequence"/>
</dbReference>